<dbReference type="InterPro" id="IPR019786">
    <property type="entry name" value="Zinc_finger_PHD-type_CS"/>
</dbReference>
<dbReference type="InterPro" id="IPR011011">
    <property type="entry name" value="Znf_FYVE_PHD"/>
</dbReference>
<dbReference type="GO" id="GO:0008270">
    <property type="term" value="F:zinc ion binding"/>
    <property type="evidence" value="ECO:0007669"/>
    <property type="project" value="UniProtKB-KW"/>
</dbReference>
<sequence>MEDVFGEIMDISETYCHCKSDLVADLIECEGPNCNIKFYHLRCVGLNVSVDDKSSDWVCYECLGQETPMLISELLKRRYDVSTTLGETTTPVYTLTSTERQALRFTAGYICSKLSQSFAKHHTNPMNKLCLNILKNFRVSESEVDTQNVLSYTKDWLNIISRGGYFSVSDPVYILFREMETIVRSNLDESSSLLVTKDQLHKKIEDSQSVNYPYMELMKNKDDEDDESDAVEVYLLNRLIKCWMNIRLNAFANVCNYIEKKQENRGSPASQKRMKRD</sequence>
<evidence type="ECO:0000259" key="4">
    <source>
        <dbReference type="SMART" id="SM00249"/>
    </source>
</evidence>
<dbReference type="Proteomes" id="UP000683360">
    <property type="component" value="Unassembled WGS sequence"/>
</dbReference>
<accession>A0A8S3Q4J4</accession>
<dbReference type="InterPro" id="IPR001965">
    <property type="entry name" value="Znf_PHD"/>
</dbReference>
<dbReference type="Gene3D" id="3.30.40.10">
    <property type="entry name" value="Zinc/RING finger domain, C3HC4 (zinc finger)"/>
    <property type="match status" value="1"/>
</dbReference>
<name>A0A8S3Q4J4_MYTED</name>
<evidence type="ECO:0000256" key="2">
    <source>
        <dbReference type="ARBA" id="ARBA00022771"/>
    </source>
</evidence>
<protein>
    <recommendedName>
        <fullName evidence="4">Zinc finger PHD-type domain-containing protein</fullName>
    </recommendedName>
</protein>
<evidence type="ECO:0000256" key="1">
    <source>
        <dbReference type="ARBA" id="ARBA00022723"/>
    </source>
</evidence>
<dbReference type="InterPro" id="IPR013083">
    <property type="entry name" value="Znf_RING/FYVE/PHD"/>
</dbReference>
<comment type="caution">
    <text evidence="5">The sequence shown here is derived from an EMBL/GenBank/DDBJ whole genome shotgun (WGS) entry which is preliminary data.</text>
</comment>
<evidence type="ECO:0000256" key="3">
    <source>
        <dbReference type="ARBA" id="ARBA00022833"/>
    </source>
</evidence>
<evidence type="ECO:0000313" key="6">
    <source>
        <dbReference type="Proteomes" id="UP000683360"/>
    </source>
</evidence>
<dbReference type="SUPFAM" id="SSF57903">
    <property type="entry name" value="FYVE/PHD zinc finger"/>
    <property type="match status" value="1"/>
</dbReference>
<proteinExistence type="predicted"/>
<dbReference type="PROSITE" id="PS01359">
    <property type="entry name" value="ZF_PHD_1"/>
    <property type="match status" value="1"/>
</dbReference>
<gene>
    <name evidence="5" type="ORF">MEDL_5486</name>
</gene>
<dbReference type="OrthoDB" id="5411773at2759"/>
<organism evidence="5 6">
    <name type="scientific">Mytilus edulis</name>
    <name type="common">Blue mussel</name>
    <dbReference type="NCBI Taxonomy" id="6550"/>
    <lineage>
        <taxon>Eukaryota</taxon>
        <taxon>Metazoa</taxon>
        <taxon>Spiralia</taxon>
        <taxon>Lophotrochozoa</taxon>
        <taxon>Mollusca</taxon>
        <taxon>Bivalvia</taxon>
        <taxon>Autobranchia</taxon>
        <taxon>Pteriomorphia</taxon>
        <taxon>Mytilida</taxon>
        <taxon>Mytiloidea</taxon>
        <taxon>Mytilidae</taxon>
        <taxon>Mytilinae</taxon>
        <taxon>Mytilus</taxon>
    </lineage>
</organism>
<dbReference type="SMART" id="SM00249">
    <property type="entry name" value="PHD"/>
    <property type="match status" value="1"/>
</dbReference>
<keyword evidence="1" id="KW-0479">Metal-binding</keyword>
<reference evidence="5" key="1">
    <citation type="submission" date="2021-03" db="EMBL/GenBank/DDBJ databases">
        <authorList>
            <person name="Bekaert M."/>
        </authorList>
    </citation>
    <scope>NUCLEOTIDE SEQUENCE</scope>
</reference>
<dbReference type="AlphaFoldDB" id="A0A8S3Q4J4"/>
<keyword evidence="6" id="KW-1185">Reference proteome</keyword>
<feature type="domain" description="Zinc finger PHD-type" evidence="4">
    <location>
        <begin position="15"/>
        <end position="63"/>
    </location>
</feature>
<keyword evidence="2" id="KW-0863">Zinc-finger</keyword>
<dbReference type="EMBL" id="CAJPWZ010000317">
    <property type="protein sequence ID" value="CAG2190155.1"/>
    <property type="molecule type" value="Genomic_DNA"/>
</dbReference>
<keyword evidence="3" id="KW-0862">Zinc</keyword>
<evidence type="ECO:0000313" key="5">
    <source>
        <dbReference type="EMBL" id="CAG2190155.1"/>
    </source>
</evidence>